<keyword evidence="6" id="KW-1185">Reference proteome</keyword>
<dbReference type="InterPro" id="IPR011683">
    <property type="entry name" value="Glyco_hydro_53"/>
</dbReference>
<comment type="catalytic activity">
    <reaction evidence="4">
        <text>The enzyme specifically hydrolyzes (1-&gt;4)-beta-D-galactosidic linkages in type I arabinogalactans.</text>
        <dbReference type="EC" id="3.2.1.89"/>
    </reaction>
</comment>
<dbReference type="OrthoDB" id="9768786at2"/>
<dbReference type="EMBL" id="PDUD01000022">
    <property type="protein sequence ID" value="PHN05214.1"/>
    <property type="molecule type" value="Genomic_DNA"/>
</dbReference>
<dbReference type="PANTHER" id="PTHR34983:SF2">
    <property type="entry name" value="ENDO-BETA-1,4-GALACTANASE"/>
    <property type="match status" value="1"/>
</dbReference>
<name>A0A2D0N9L8_FLAN2</name>
<dbReference type="GO" id="GO:0031218">
    <property type="term" value="F:arabinogalactan endo-1,4-beta-galactosidase activity"/>
    <property type="evidence" value="ECO:0007669"/>
    <property type="project" value="UniProtKB-EC"/>
</dbReference>
<organism evidence="5 6">
    <name type="scientific">Flavilitoribacter nigricans (strain ATCC 23147 / DSM 23189 / NBRC 102662 / NCIMB 1420 / SS-2)</name>
    <name type="common">Lewinella nigricans</name>
    <dbReference type="NCBI Taxonomy" id="1122177"/>
    <lineage>
        <taxon>Bacteria</taxon>
        <taxon>Pseudomonadati</taxon>
        <taxon>Bacteroidota</taxon>
        <taxon>Saprospiria</taxon>
        <taxon>Saprospirales</taxon>
        <taxon>Lewinellaceae</taxon>
        <taxon>Flavilitoribacter</taxon>
    </lineage>
</organism>
<dbReference type="GO" id="GO:0045490">
    <property type="term" value="P:pectin catabolic process"/>
    <property type="evidence" value="ECO:0007669"/>
    <property type="project" value="TreeGrafter"/>
</dbReference>
<keyword evidence="3 4" id="KW-0326">Glycosidase</keyword>
<dbReference type="PANTHER" id="PTHR34983">
    <property type="entry name" value="ARABINOGALACTAN ENDO-BETA-1,4-GALACTANASE A"/>
    <property type="match status" value="1"/>
</dbReference>
<dbReference type="AlphaFoldDB" id="A0A2D0N9L8"/>
<sequence>MCIMRTPFYYLLFILLIQNFPANSQSFYFGNDLSYVNEMEDCGVVYKEGNEPKDPYAIFADHGSNLVRLRLWHTPAWYDDLNESSRYSDLADVKRSITRARAAGMDVLLDFHLSDNWADPGKQLVPAAWLPVVDDLPLLQDSLYNYVYSTLAELKAEGLLPELVQIGNETNKGILLSPEDNATYTLEWDRNAALFNTGIRAVRDLEAATGDSIQVVIHAAGPDNADWIFDAFINNGVTDFDIMGISYYWAWHKPTTIDETGTIIRELREQHPGYEVMIMETGYLWTTEANDQANNIISETDPNYDPVSPESQKAWLIDLTQSVLENGGLGVIYWEPAWVSSSCSTQWGQGSHQEHATFFDFDYNLLENGGIAWMEYPYVGLTDVRETGNEATDISVSVDSLERRIRVNYRGLEAGVARVRLSSNDGRMLFQQEFRPQTGEGRYQLSLPAINLSTGIYRVTVYQGSKLIKTVSLVWK</sequence>
<dbReference type="InterPro" id="IPR017853">
    <property type="entry name" value="GH"/>
</dbReference>
<evidence type="ECO:0000313" key="5">
    <source>
        <dbReference type="EMBL" id="PHN05214.1"/>
    </source>
</evidence>
<evidence type="ECO:0000313" key="6">
    <source>
        <dbReference type="Proteomes" id="UP000223913"/>
    </source>
</evidence>
<gene>
    <name evidence="5" type="ORF">CRP01_16985</name>
</gene>
<protein>
    <recommendedName>
        <fullName evidence="4">Arabinogalactan endo-beta-1,4-galactanase</fullName>
        <ecNumber evidence="4">3.2.1.89</ecNumber>
    </recommendedName>
</protein>
<evidence type="ECO:0000256" key="3">
    <source>
        <dbReference type="ARBA" id="ARBA00023295"/>
    </source>
</evidence>
<reference evidence="5 6" key="1">
    <citation type="submission" date="2017-10" db="EMBL/GenBank/DDBJ databases">
        <title>The draft genome sequence of Lewinella nigricans NBRC 102662.</title>
        <authorList>
            <person name="Wang K."/>
        </authorList>
    </citation>
    <scope>NUCLEOTIDE SEQUENCE [LARGE SCALE GENOMIC DNA]</scope>
    <source>
        <strain evidence="5 6">NBRC 102662</strain>
    </source>
</reference>
<dbReference type="Gene3D" id="3.20.20.80">
    <property type="entry name" value="Glycosidases"/>
    <property type="match status" value="1"/>
</dbReference>
<dbReference type="EC" id="3.2.1.89" evidence="4"/>
<proteinExistence type="inferred from homology"/>
<accession>A0A2D0N9L8</accession>
<dbReference type="SUPFAM" id="SSF51445">
    <property type="entry name" value="(Trans)glycosidases"/>
    <property type="match status" value="1"/>
</dbReference>
<dbReference type="GO" id="GO:0015926">
    <property type="term" value="F:glucosidase activity"/>
    <property type="evidence" value="ECO:0007669"/>
    <property type="project" value="InterPro"/>
</dbReference>
<evidence type="ECO:0000256" key="4">
    <source>
        <dbReference type="RuleBase" id="RU361192"/>
    </source>
</evidence>
<evidence type="ECO:0000256" key="1">
    <source>
        <dbReference type="ARBA" id="ARBA00010687"/>
    </source>
</evidence>
<comment type="similarity">
    <text evidence="1 4">Belongs to the glycosyl hydrolase 53 family.</text>
</comment>
<evidence type="ECO:0000256" key="2">
    <source>
        <dbReference type="ARBA" id="ARBA00022801"/>
    </source>
</evidence>
<dbReference type="Pfam" id="PF07745">
    <property type="entry name" value="Glyco_hydro_53"/>
    <property type="match status" value="1"/>
</dbReference>
<dbReference type="Proteomes" id="UP000223913">
    <property type="component" value="Unassembled WGS sequence"/>
</dbReference>
<keyword evidence="2 4" id="KW-0378">Hydrolase</keyword>
<comment type="caution">
    <text evidence="5">The sequence shown here is derived from an EMBL/GenBank/DDBJ whole genome shotgun (WGS) entry which is preliminary data.</text>
</comment>